<proteinExistence type="predicted"/>
<protein>
    <recommendedName>
        <fullName evidence="3">Transposase</fullName>
    </recommendedName>
</protein>
<dbReference type="Proteomes" id="UP001295462">
    <property type="component" value="Unassembled WGS sequence"/>
</dbReference>
<reference evidence="1" key="1">
    <citation type="submission" date="2022-01" db="EMBL/GenBank/DDBJ databases">
        <authorList>
            <person name="Lagorce A."/>
        </authorList>
    </citation>
    <scope>NUCLEOTIDE SEQUENCE</scope>
    <source>
        <strain evidence="1">Th15_F1_A12</strain>
    </source>
</reference>
<comment type="caution">
    <text evidence="1">The sequence shown here is derived from an EMBL/GenBank/DDBJ whole genome shotgun (WGS) entry which is preliminary data.</text>
</comment>
<accession>A0AAU9QHM8</accession>
<organism evidence="1 2">
    <name type="scientific">Vibrio jasicida</name>
    <dbReference type="NCBI Taxonomy" id="766224"/>
    <lineage>
        <taxon>Bacteria</taxon>
        <taxon>Pseudomonadati</taxon>
        <taxon>Pseudomonadota</taxon>
        <taxon>Gammaproteobacteria</taxon>
        <taxon>Vibrionales</taxon>
        <taxon>Vibrionaceae</taxon>
        <taxon>Vibrio</taxon>
    </lineage>
</organism>
<gene>
    <name evidence="1" type="ORF">THF1A12_100011</name>
</gene>
<name>A0AAU9QHM8_9VIBR</name>
<sequence length="54" mass="6456">MSIFARKCHVTDTNAKYIMVILTSIVVLKKLHKDWLQQFRYRKVKVAYGRLSTR</sequence>
<evidence type="ECO:0008006" key="3">
    <source>
        <dbReference type="Google" id="ProtNLM"/>
    </source>
</evidence>
<dbReference type="AlphaFoldDB" id="A0AAU9QHM8"/>
<evidence type="ECO:0000313" key="2">
    <source>
        <dbReference type="Proteomes" id="UP001295462"/>
    </source>
</evidence>
<dbReference type="EMBL" id="CAKMUD010000002">
    <property type="protein sequence ID" value="CAH1568331.1"/>
    <property type="molecule type" value="Genomic_DNA"/>
</dbReference>
<evidence type="ECO:0000313" key="1">
    <source>
        <dbReference type="EMBL" id="CAH1568331.1"/>
    </source>
</evidence>